<gene>
    <name evidence="2" type="ORF">SBAD_LOCUS10689</name>
</gene>
<dbReference type="OrthoDB" id="270392at2759"/>
<reference evidence="4" key="1">
    <citation type="submission" date="2016-06" db="UniProtKB">
        <authorList>
            <consortium name="WormBaseParasite"/>
        </authorList>
    </citation>
    <scope>IDENTIFICATION</scope>
</reference>
<protein>
    <submittedName>
        <fullName evidence="4">Ig-like domain-containing protein</fullName>
    </submittedName>
</protein>
<proteinExistence type="predicted"/>
<keyword evidence="1" id="KW-1133">Transmembrane helix</keyword>
<organism evidence="4">
    <name type="scientific">Soboliphyme baturini</name>
    <dbReference type="NCBI Taxonomy" id="241478"/>
    <lineage>
        <taxon>Eukaryota</taxon>
        <taxon>Metazoa</taxon>
        <taxon>Ecdysozoa</taxon>
        <taxon>Nematoda</taxon>
        <taxon>Enoplea</taxon>
        <taxon>Dorylaimia</taxon>
        <taxon>Dioctophymatida</taxon>
        <taxon>Dioctophymatoidea</taxon>
        <taxon>Soboliphymatidae</taxon>
        <taxon>Soboliphyme</taxon>
    </lineage>
</organism>
<evidence type="ECO:0000256" key="1">
    <source>
        <dbReference type="SAM" id="Phobius"/>
    </source>
</evidence>
<evidence type="ECO:0000313" key="3">
    <source>
        <dbReference type="Proteomes" id="UP000270296"/>
    </source>
</evidence>
<sequence length="174" mass="19621">MPLQEIELIAKVYLHLPTAVNKERTVLTFDGEFSASAEWLLETDGTSPLKVPNERDVHLHRRKVTTYARYLKWKCFEDTVLGIEATCSVLECDMNHVVLFDSSCMNYRHLALLCGVITSTCCFIVIVDILLEAANHGKTEFLPGAFENIMLWLLPHIETVHSSLPETLSSTNLA</sequence>
<dbReference type="WBParaSite" id="SBAD_0001106101-mRNA-1">
    <property type="protein sequence ID" value="SBAD_0001106101-mRNA-1"/>
    <property type="gene ID" value="SBAD_0001106101"/>
</dbReference>
<name>A0A183J491_9BILA</name>
<feature type="transmembrane region" description="Helical" evidence="1">
    <location>
        <begin position="110"/>
        <end position="131"/>
    </location>
</feature>
<keyword evidence="1" id="KW-0472">Membrane</keyword>
<reference evidence="2 3" key="2">
    <citation type="submission" date="2018-11" db="EMBL/GenBank/DDBJ databases">
        <authorList>
            <consortium name="Pathogen Informatics"/>
        </authorList>
    </citation>
    <scope>NUCLEOTIDE SEQUENCE [LARGE SCALE GENOMIC DNA]</scope>
</reference>
<keyword evidence="1" id="KW-0812">Transmembrane</keyword>
<dbReference type="AlphaFoldDB" id="A0A183J491"/>
<evidence type="ECO:0000313" key="4">
    <source>
        <dbReference type="WBParaSite" id="SBAD_0001106101-mRNA-1"/>
    </source>
</evidence>
<dbReference type="EMBL" id="UZAM01014423">
    <property type="protein sequence ID" value="VDP33835.1"/>
    <property type="molecule type" value="Genomic_DNA"/>
</dbReference>
<accession>A0A183J491</accession>
<evidence type="ECO:0000313" key="2">
    <source>
        <dbReference type="EMBL" id="VDP33835.1"/>
    </source>
</evidence>
<dbReference type="Proteomes" id="UP000270296">
    <property type="component" value="Unassembled WGS sequence"/>
</dbReference>
<dbReference type="SUPFAM" id="SSF64484">
    <property type="entry name" value="beta and beta-prime subunits of DNA dependent RNA-polymerase"/>
    <property type="match status" value="1"/>
</dbReference>
<keyword evidence="3" id="KW-1185">Reference proteome</keyword>